<reference evidence="1 2" key="1">
    <citation type="submission" date="2023-02" db="EMBL/GenBank/DDBJ databases">
        <title>LHISI_Scaffold_Assembly.</title>
        <authorList>
            <person name="Stuart O.P."/>
            <person name="Cleave R."/>
            <person name="Magrath M.J.L."/>
            <person name="Mikheyev A.S."/>
        </authorList>
    </citation>
    <scope>NUCLEOTIDE SEQUENCE [LARGE SCALE GENOMIC DNA]</scope>
    <source>
        <strain evidence="1">Daus_M_001</strain>
        <tissue evidence="1">Leg muscle</tissue>
    </source>
</reference>
<evidence type="ECO:0000313" key="2">
    <source>
        <dbReference type="Proteomes" id="UP001159363"/>
    </source>
</evidence>
<gene>
    <name evidence="1" type="ORF">PR048_001471</name>
</gene>
<keyword evidence="2" id="KW-1185">Reference proteome</keyword>
<name>A0ABQ9IHG1_9NEOP</name>
<evidence type="ECO:0000313" key="1">
    <source>
        <dbReference type="EMBL" id="KAJ8896128.1"/>
    </source>
</evidence>
<sequence length="877" mass="96394">MHRIRAHSVGTGLLSGPKEVTHLDPPLPPVQHVRCLVASLLLGSLWMIDSGGKAVAPLGSWLTSHRQQSGGMPSGRVRERSLVRTTGRRWARCSWSEWTRRRGIRRVKATVREGAGRTLEHCGLAGHGLNLDGTELTCEQAGASVRPNQATGTRDPDATRVEGGYTFRLVVDLWGWEGETEWGGATCVGGPVQVIGIRDSPRNYVLTSSPPMFVPSIADEEGDGGWGPPSSHASFATPSNTIALTCDQKSQPARRCVIAACARNQRALSAPLPASSSVRRFRPGMVRGAPRSPSTDTCASFATLLAVTARVVTFLHDTNISGVDVKSLYTKVDFAVGSQFTRHVLDDSEPIADLQENITQPTLSEVCVVIVDQHIRRMFNMFRGKTSLSNTLQRSSSTPKPVSKFRQTRSESPVYTTAGMSIVLVSVSPITTLLLVHATLGVLIVLYNVHHCLVISHWGLRADMLHSNVAYCVTGAGAQYGVTHFDPPTPLHHLQTTSDIPALRYIPVLPLVGRSPRLKKTSKNFLVKAVHDKVSTFEINLRKKNTALPAYILTGAMSVMSPVNVSGAWAYERAPYLTSRNLLYMGELGALWNILDWRNVDEIKLRNNDGYVPKLQITREKNKVDETDSTSNNSFRVANGAAVVQWLECHLPPRRTVFDSRRGHPPISARGNRAERCRWSAGLLGDLPLPPPTHSGAAPYSSRLTLIGSQDLTVKSRPNLFTHSLTRTSSSLTEVSIRTRKLCQDREVASWPGSHDKIGCMMRGNHGQNGNASLIVSARGSNENYLIAFPAAIMKPDSSTLSRHSIKFKDCEQDSFTYSVSYAVKQVFADPEEESLVDYIQTVAKMQYGLRKKSVRQLAYKFAKANETIFPETWDEE</sequence>
<organism evidence="1 2">
    <name type="scientific">Dryococelus australis</name>
    <dbReference type="NCBI Taxonomy" id="614101"/>
    <lineage>
        <taxon>Eukaryota</taxon>
        <taxon>Metazoa</taxon>
        <taxon>Ecdysozoa</taxon>
        <taxon>Arthropoda</taxon>
        <taxon>Hexapoda</taxon>
        <taxon>Insecta</taxon>
        <taxon>Pterygota</taxon>
        <taxon>Neoptera</taxon>
        <taxon>Polyneoptera</taxon>
        <taxon>Phasmatodea</taxon>
        <taxon>Verophasmatodea</taxon>
        <taxon>Anareolatae</taxon>
        <taxon>Phasmatidae</taxon>
        <taxon>Eurycanthinae</taxon>
        <taxon>Dryococelus</taxon>
    </lineage>
</organism>
<dbReference type="Proteomes" id="UP001159363">
    <property type="component" value="Chromosome 1"/>
</dbReference>
<accession>A0ABQ9IHG1</accession>
<protein>
    <submittedName>
        <fullName evidence="1">Uncharacterized protein</fullName>
    </submittedName>
</protein>
<comment type="caution">
    <text evidence="1">The sequence shown here is derived from an EMBL/GenBank/DDBJ whole genome shotgun (WGS) entry which is preliminary data.</text>
</comment>
<proteinExistence type="predicted"/>
<dbReference type="EMBL" id="JARBHB010000001">
    <property type="protein sequence ID" value="KAJ8896128.1"/>
    <property type="molecule type" value="Genomic_DNA"/>
</dbReference>